<sequence length="66" mass="7882">MRDFNENIGKSRDDDLMVERFGYGQRNPKGQSLANFLEKKGLFMMNSVFQKLGNRKWTGNECWWFN</sequence>
<organism evidence="1 2">
    <name type="scientific">Euphydryas editha</name>
    <name type="common">Edith's checkerspot</name>
    <dbReference type="NCBI Taxonomy" id="104508"/>
    <lineage>
        <taxon>Eukaryota</taxon>
        <taxon>Metazoa</taxon>
        <taxon>Ecdysozoa</taxon>
        <taxon>Arthropoda</taxon>
        <taxon>Hexapoda</taxon>
        <taxon>Insecta</taxon>
        <taxon>Pterygota</taxon>
        <taxon>Neoptera</taxon>
        <taxon>Endopterygota</taxon>
        <taxon>Lepidoptera</taxon>
        <taxon>Glossata</taxon>
        <taxon>Ditrysia</taxon>
        <taxon>Papilionoidea</taxon>
        <taxon>Nymphalidae</taxon>
        <taxon>Nymphalinae</taxon>
        <taxon>Euphydryas</taxon>
    </lineage>
</organism>
<accession>A0AAU9TUA4</accession>
<dbReference type="EMBL" id="CAKOGL010000008">
    <property type="protein sequence ID" value="CAH2089802.1"/>
    <property type="molecule type" value="Genomic_DNA"/>
</dbReference>
<reference evidence="1" key="1">
    <citation type="submission" date="2022-03" db="EMBL/GenBank/DDBJ databases">
        <authorList>
            <person name="Tunstrom K."/>
        </authorList>
    </citation>
    <scope>NUCLEOTIDE SEQUENCE</scope>
</reference>
<gene>
    <name evidence="1" type="ORF">EEDITHA_LOCUS5821</name>
</gene>
<evidence type="ECO:0000313" key="2">
    <source>
        <dbReference type="Proteomes" id="UP001153954"/>
    </source>
</evidence>
<protein>
    <submittedName>
        <fullName evidence="1">Uncharacterized protein</fullName>
    </submittedName>
</protein>
<comment type="caution">
    <text evidence="1">The sequence shown here is derived from an EMBL/GenBank/DDBJ whole genome shotgun (WGS) entry which is preliminary data.</text>
</comment>
<dbReference type="Proteomes" id="UP001153954">
    <property type="component" value="Unassembled WGS sequence"/>
</dbReference>
<dbReference type="AlphaFoldDB" id="A0AAU9TUA4"/>
<proteinExistence type="predicted"/>
<name>A0AAU9TUA4_EUPED</name>
<evidence type="ECO:0000313" key="1">
    <source>
        <dbReference type="EMBL" id="CAH2089802.1"/>
    </source>
</evidence>
<keyword evidence="2" id="KW-1185">Reference proteome</keyword>